<reference evidence="2" key="1">
    <citation type="journal article" date="2013" name="Genetics">
        <title>The draft genome and transcriptome of Panagrellus redivivus are shaped by the harsh demands of a free-living lifestyle.</title>
        <authorList>
            <person name="Srinivasan J."/>
            <person name="Dillman A.R."/>
            <person name="Macchietto M.G."/>
            <person name="Heikkinen L."/>
            <person name="Lakso M."/>
            <person name="Fracchia K.M."/>
            <person name="Antoshechkin I."/>
            <person name="Mortazavi A."/>
            <person name="Wong G."/>
            <person name="Sternberg P.W."/>
        </authorList>
    </citation>
    <scope>NUCLEOTIDE SEQUENCE [LARGE SCALE GENOMIC DNA]</scope>
    <source>
        <strain evidence="2">MT8872</strain>
    </source>
</reference>
<dbReference type="Proteomes" id="UP000492821">
    <property type="component" value="Unassembled WGS sequence"/>
</dbReference>
<name>A0A7E4UMW6_PANRE</name>
<keyword evidence="2" id="KW-1185">Reference proteome</keyword>
<evidence type="ECO:0000256" key="1">
    <source>
        <dbReference type="SAM" id="MobiDB-lite"/>
    </source>
</evidence>
<reference evidence="3" key="2">
    <citation type="submission" date="2020-10" db="UniProtKB">
        <authorList>
            <consortium name="WormBaseParasite"/>
        </authorList>
    </citation>
    <scope>IDENTIFICATION</scope>
</reference>
<proteinExistence type="predicted"/>
<protein>
    <submittedName>
        <fullName evidence="3">Uncharacterized protein</fullName>
    </submittedName>
</protein>
<evidence type="ECO:0000313" key="3">
    <source>
        <dbReference type="WBParaSite" id="Pan_g10654.t1"/>
    </source>
</evidence>
<evidence type="ECO:0000313" key="2">
    <source>
        <dbReference type="Proteomes" id="UP000492821"/>
    </source>
</evidence>
<organism evidence="2 3">
    <name type="scientific">Panagrellus redivivus</name>
    <name type="common">Microworm</name>
    <dbReference type="NCBI Taxonomy" id="6233"/>
    <lineage>
        <taxon>Eukaryota</taxon>
        <taxon>Metazoa</taxon>
        <taxon>Ecdysozoa</taxon>
        <taxon>Nematoda</taxon>
        <taxon>Chromadorea</taxon>
        <taxon>Rhabditida</taxon>
        <taxon>Tylenchina</taxon>
        <taxon>Panagrolaimomorpha</taxon>
        <taxon>Panagrolaimoidea</taxon>
        <taxon>Panagrolaimidae</taxon>
        <taxon>Panagrellus</taxon>
    </lineage>
</organism>
<sequence>MRIPMASEPESPGQISRMKPIHFGSTRKPHTLVVQHHHGIEHLSIQHPPSHRRQHTVLHDETRIFKLTPHQIRRPVNLFQCEIIDPRRQRLRQLAKYEPGPGSQIPYPTSMRIRQLCQPSPSERTSTRHGINSPTQEDTVYTHIRRTVRPPRSHRVIIDFCFRRNYPETLWPRILGERSLHPS</sequence>
<dbReference type="AlphaFoldDB" id="A0A7E4UMW6"/>
<accession>A0A7E4UMW6</accession>
<dbReference type="WBParaSite" id="Pan_g10654.t1">
    <property type="protein sequence ID" value="Pan_g10654.t1"/>
    <property type="gene ID" value="Pan_g10654"/>
</dbReference>
<feature type="region of interest" description="Disordered" evidence="1">
    <location>
        <begin position="1"/>
        <end position="21"/>
    </location>
</feature>